<protein>
    <recommendedName>
        <fullName evidence="5">DUF5667 domain-containing protein</fullName>
    </recommendedName>
</protein>
<name>A0A1G2MKH2_9BACT</name>
<gene>
    <name evidence="3" type="ORF">A3C72_02160</name>
</gene>
<keyword evidence="2" id="KW-1133">Transmembrane helix</keyword>
<dbReference type="Proteomes" id="UP000177130">
    <property type="component" value="Unassembled WGS sequence"/>
</dbReference>
<feature type="compositionally biased region" description="Polar residues" evidence="1">
    <location>
        <begin position="422"/>
        <end position="439"/>
    </location>
</feature>
<organism evidence="3 4">
    <name type="scientific">Candidatus Taylorbacteria bacterium RIFCSPHIGHO2_02_FULL_43_32b</name>
    <dbReference type="NCBI Taxonomy" id="1802306"/>
    <lineage>
        <taxon>Bacteria</taxon>
        <taxon>Candidatus Tayloriibacteriota</taxon>
    </lineage>
</organism>
<dbReference type="AlphaFoldDB" id="A0A1G2MKH2"/>
<dbReference type="EMBL" id="MHRK01000012">
    <property type="protein sequence ID" value="OHA24367.1"/>
    <property type="molecule type" value="Genomic_DNA"/>
</dbReference>
<evidence type="ECO:0000313" key="4">
    <source>
        <dbReference type="Proteomes" id="UP000177130"/>
    </source>
</evidence>
<keyword evidence="2" id="KW-0472">Membrane</keyword>
<sequence length="439" mass="48637">MKKSFKKFIDDAKSFSLGKEEKAQIRVYLESRLRLESNVDVLPKQSPKYTERVQVELSSFPTKGIRAITRDTKNRLPAVVRKTEENRYKQWLSQFRDLLERELSVGRSAVLGVFAVAVLIGGGSTYAAANALPGDVLYPIKININEKILKLAAFTHESEVALSVDLVGKRLSEAEFLAIENKLTPALAEQISLNFEKHALLAEGMIEELKQSGDTKVVNKIAEEANKLEANLRAHELLLIRLSGDNDENDAAVSRVNYALQSKLNEVTEKRILRDVDDVKIASTTVGLKEATEGKAGAAFNKIEEVSKYYEQKISDVEVKLQTDASERLQSAKNIYSEGEEKNEAGDYHSAFSKFKESMRAAEEAKVLIFVGETLKFKEGMGAVTITSTTSVAKQEQKKNGDDLKATSTAEKVKNKSENESRVNASSTDNNSNVPPGRD</sequence>
<feature type="compositionally biased region" description="Basic and acidic residues" evidence="1">
    <location>
        <begin position="395"/>
        <end position="421"/>
    </location>
</feature>
<evidence type="ECO:0000256" key="1">
    <source>
        <dbReference type="SAM" id="MobiDB-lite"/>
    </source>
</evidence>
<evidence type="ECO:0008006" key="5">
    <source>
        <dbReference type="Google" id="ProtNLM"/>
    </source>
</evidence>
<feature type="transmembrane region" description="Helical" evidence="2">
    <location>
        <begin position="109"/>
        <end position="129"/>
    </location>
</feature>
<feature type="region of interest" description="Disordered" evidence="1">
    <location>
        <begin position="389"/>
        <end position="439"/>
    </location>
</feature>
<evidence type="ECO:0000256" key="2">
    <source>
        <dbReference type="SAM" id="Phobius"/>
    </source>
</evidence>
<keyword evidence="2" id="KW-0812">Transmembrane</keyword>
<evidence type="ECO:0000313" key="3">
    <source>
        <dbReference type="EMBL" id="OHA24367.1"/>
    </source>
</evidence>
<proteinExistence type="predicted"/>
<accession>A0A1G2MKH2</accession>
<comment type="caution">
    <text evidence="3">The sequence shown here is derived from an EMBL/GenBank/DDBJ whole genome shotgun (WGS) entry which is preliminary data.</text>
</comment>
<reference evidence="3 4" key="1">
    <citation type="journal article" date="2016" name="Nat. Commun.">
        <title>Thousands of microbial genomes shed light on interconnected biogeochemical processes in an aquifer system.</title>
        <authorList>
            <person name="Anantharaman K."/>
            <person name="Brown C.T."/>
            <person name="Hug L.A."/>
            <person name="Sharon I."/>
            <person name="Castelle C.J."/>
            <person name="Probst A.J."/>
            <person name="Thomas B.C."/>
            <person name="Singh A."/>
            <person name="Wilkins M.J."/>
            <person name="Karaoz U."/>
            <person name="Brodie E.L."/>
            <person name="Williams K.H."/>
            <person name="Hubbard S.S."/>
            <person name="Banfield J.F."/>
        </authorList>
    </citation>
    <scope>NUCLEOTIDE SEQUENCE [LARGE SCALE GENOMIC DNA]</scope>
</reference>
<dbReference type="STRING" id="1802306.A3C72_02160"/>